<name>A0A0F9M374_9ZZZZ</name>
<comment type="caution">
    <text evidence="2">The sequence shown here is derived from an EMBL/GenBank/DDBJ whole genome shotgun (WGS) entry which is preliminary data.</text>
</comment>
<evidence type="ECO:0000313" key="2">
    <source>
        <dbReference type="EMBL" id="KKM71100.1"/>
    </source>
</evidence>
<accession>A0A0F9M374</accession>
<dbReference type="EMBL" id="LAZR01009699">
    <property type="protein sequence ID" value="KKM71100.1"/>
    <property type="molecule type" value="Genomic_DNA"/>
</dbReference>
<proteinExistence type="predicted"/>
<reference evidence="2" key="1">
    <citation type="journal article" date="2015" name="Nature">
        <title>Complex archaea that bridge the gap between prokaryotes and eukaryotes.</title>
        <authorList>
            <person name="Spang A."/>
            <person name="Saw J.H."/>
            <person name="Jorgensen S.L."/>
            <person name="Zaremba-Niedzwiedzka K."/>
            <person name="Martijn J."/>
            <person name="Lind A.E."/>
            <person name="van Eijk R."/>
            <person name="Schleper C."/>
            <person name="Guy L."/>
            <person name="Ettema T.J."/>
        </authorList>
    </citation>
    <scope>NUCLEOTIDE SEQUENCE</scope>
</reference>
<evidence type="ECO:0000256" key="1">
    <source>
        <dbReference type="SAM" id="MobiDB-lite"/>
    </source>
</evidence>
<protein>
    <submittedName>
        <fullName evidence="2">Uncharacterized protein</fullName>
    </submittedName>
</protein>
<organism evidence="2">
    <name type="scientific">marine sediment metagenome</name>
    <dbReference type="NCBI Taxonomy" id="412755"/>
    <lineage>
        <taxon>unclassified sequences</taxon>
        <taxon>metagenomes</taxon>
        <taxon>ecological metagenomes</taxon>
    </lineage>
</organism>
<feature type="region of interest" description="Disordered" evidence="1">
    <location>
        <begin position="145"/>
        <end position="185"/>
    </location>
</feature>
<sequence length="634" mass="67324">MKQFNGPKYQGGWWQIVAAVAPAVIKAISGSIGSKTQAKAAEQAGDYTLQAAQETIAEQKRQYDLSRSDVAPWMQAGSTALSAQQQMLFGAPSQPSGPIATEGLQPGATAYQGPQPGATPYRAGTTPEPYYGIPSGESYSYFNPPGEFEGRPGGRPLGQRRIEPGARAEPGGGLSQPPPARTPVTLEGAYDVSSNLPSSEFMGTDLPARDYADFAGPAARTGPGSLAIPGQANLPGTVGAPTLGGVPGPTDLGGAAQLPDVYGRTTLPDVLGAPDISTDVGVTGPEFVDPDTSYEAYQDSPQFKAMTFRQQELIRAQAAGRSAQGNLYSGAAGKELQRYGANIAQQGYGDFFQQATGTARDRNINEANRYAAAMDISREGYGRETDEFNRLRSLYGDEVARSMTQYGMGQDIYGAEADRARYGYESDQERLRAQDEINRRAREEGRGVATDQYGMERTAYQDVYGKEMDLYGMDQRTYDQRLAEQNRQFDIGGILYGEQYGAAEDVRGRGIQDYGLDYAAAGDVYGMRRGEYEDYYSKLTGMSGTGGNAASNLAGIGAQTAANIGNVRTGAGISQAYAGLMGADARAAGYMGIGNAVSQGVAGLTDYFANRPPPPTAAQNLYGDYSDVGNYYTG</sequence>
<dbReference type="AlphaFoldDB" id="A0A0F9M374"/>
<gene>
    <name evidence="2" type="ORF">LCGC14_1434060</name>
</gene>